<dbReference type="AlphaFoldDB" id="A0A5Q0Q7A8"/>
<evidence type="ECO:0000256" key="1">
    <source>
        <dbReference type="ARBA" id="ARBA00004442"/>
    </source>
</evidence>
<dbReference type="InterPro" id="IPR036942">
    <property type="entry name" value="Beta-barrel_TonB_sf"/>
</dbReference>
<sequence>MKTLANAFLCLFFALTFVNASAQHKISGSIINESDKSKLTNASIMLLQAKDSILVDFTRAKANGNFELNNPDSLDYLLIVSYPKFGDYFQSIKKGSGNVDLGQVELQSAAHLIEEVLIKGKIPVVIKGDTTEYDASSFVTEKNAKVEDLLKVLPGISVDASGKITAQGKTVEKVLVDGEEFFGDDPTLVTRNIRSDMVDKVQVYEKKSEQAERTGVDDGTRVQTINVKLKEDAKNGSFGKAELAGGLDGDREYYMGKLAYNKFKGSFKLGAYLMSSTDGKFSLSWEEQEKFNVSDTESGMNADGGFYMFSRGDEFTHWNGKGNPKAISLGASVMDAWKDKKHKLNASYKYAKIENDVYENTLSQNATNQGLINSNKDDAVRSDANKHRINAKYDVAIDSLTSLTVRVSADRTHSERATNMNATTLRDNVLASDNFSQQQSESDKTNLTYNAYYTKKFKKEGRSIALTLNGNNDENRGELYLQSELNNHIQQKRDTVDQFKDIKSNTNSFRTSIVYSEPLSKRWRSAIGYDFSNSKSHSIMSSFNKDNTGAYTDFDDLYSNDFDVRTLSNAANLTFAYKSDKVDFNLTNLIRHDDMSMNNILESSELNRNYLTYNPNARIRYNITKTKSIGFSYTRNNQLPGLTQLQPLRQNTDQMNQTIGNENLKPSVTNSFNVNGGSYEMMKGIYMYLGTGITQNKGAIQLNETVFPDGSRIMVYDNAKKDAITGYAWGGGGFPVVKKYQIKADISLNANYNNSYNMIRDVPSNNYDAIPFELNKSTSYNYNFRTALEKSTTKGLDFVFGVSPGWNIMRSSFTPTRNSEGFVLNGDASYKAYLPGKIQLYGELTYEYQAPTKAYAEKFERLLFTPGIQKKFLKGENLAVDFYVSDVFKQNKGFSRRQSGSSFTQQSYNTISRYFMLKVSWDFTSMKGAQ</sequence>
<name>A0A5Q0Q7A8_9SPHI</name>
<dbReference type="Pfam" id="PF14905">
    <property type="entry name" value="OMP_b-brl_3"/>
    <property type="match status" value="1"/>
</dbReference>
<keyword evidence="2" id="KW-0472">Membrane</keyword>
<keyword evidence="7" id="KW-1185">Reference proteome</keyword>
<gene>
    <name evidence="6" type="ORF">GFH32_02975</name>
</gene>
<dbReference type="RefSeq" id="WP_153509663.1">
    <property type="nucleotide sequence ID" value="NZ_CP045652.1"/>
</dbReference>
<dbReference type="InterPro" id="IPR041700">
    <property type="entry name" value="OMP_b-brl_3"/>
</dbReference>
<accession>A0A5Q0Q7A8</accession>
<dbReference type="Gene3D" id="2.40.170.20">
    <property type="entry name" value="TonB-dependent receptor, beta-barrel domain"/>
    <property type="match status" value="1"/>
</dbReference>
<evidence type="ECO:0000259" key="5">
    <source>
        <dbReference type="Pfam" id="PF14905"/>
    </source>
</evidence>
<feature type="signal peptide" evidence="4">
    <location>
        <begin position="1"/>
        <end position="22"/>
    </location>
</feature>
<reference evidence="6 7" key="1">
    <citation type="submission" date="2019-10" db="EMBL/GenBank/DDBJ databases">
        <authorList>
            <person name="Dong K."/>
        </authorList>
    </citation>
    <scope>NUCLEOTIDE SEQUENCE [LARGE SCALE GENOMIC DNA]</scope>
    <source>
        <strain evidence="7">dk4302</strain>
    </source>
</reference>
<evidence type="ECO:0000313" key="6">
    <source>
        <dbReference type="EMBL" id="QGA25343.1"/>
    </source>
</evidence>
<comment type="subcellular location">
    <subcellularLocation>
        <location evidence="1">Cell outer membrane</location>
    </subcellularLocation>
</comment>
<evidence type="ECO:0000256" key="2">
    <source>
        <dbReference type="ARBA" id="ARBA00023136"/>
    </source>
</evidence>
<evidence type="ECO:0000256" key="4">
    <source>
        <dbReference type="SAM" id="SignalP"/>
    </source>
</evidence>
<dbReference type="Proteomes" id="UP000326921">
    <property type="component" value="Chromosome"/>
</dbReference>
<dbReference type="KEGG" id="sphe:GFH32_02975"/>
<organism evidence="6 7">
    <name type="scientific">Sphingobacterium zhuxiongii</name>
    <dbReference type="NCBI Taxonomy" id="2662364"/>
    <lineage>
        <taxon>Bacteria</taxon>
        <taxon>Pseudomonadati</taxon>
        <taxon>Bacteroidota</taxon>
        <taxon>Sphingobacteriia</taxon>
        <taxon>Sphingobacteriales</taxon>
        <taxon>Sphingobacteriaceae</taxon>
        <taxon>Sphingobacterium</taxon>
    </lineage>
</organism>
<proteinExistence type="predicted"/>
<dbReference type="SUPFAM" id="SSF56935">
    <property type="entry name" value="Porins"/>
    <property type="match status" value="1"/>
</dbReference>
<evidence type="ECO:0000256" key="3">
    <source>
        <dbReference type="ARBA" id="ARBA00023237"/>
    </source>
</evidence>
<keyword evidence="3" id="KW-0998">Cell outer membrane</keyword>
<dbReference type="GO" id="GO:0009279">
    <property type="term" value="C:cell outer membrane"/>
    <property type="evidence" value="ECO:0007669"/>
    <property type="project" value="UniProtKB-SubCell"/>
</dbReference>
<protein>
    <submittedName>
        <fullName evidence="6">Outer membrane beta-barrel protein</fullName>
    </submittedName>
</protein>
<feature type="domain" description="Outer membrane protein beta-barrel" evidence="5">
    <location>
        <begin position="455"/>
        <end position="785"/>
    </location>
</feature>
<keyword evidence="4" id="KW-0732">Signal</keyword>
<evidence type="ECO:0000313" key="7">
    <source>
        <dbReference type="Proteomes" id="UP000326921"/>
    </source>
</evidence>
<dbReference type="EMBL" id="CP045652">
    <property type="protein sequence ID" value="QGA25343.1"/>
    <property type="molecule type" value="Genomic_DNA"/>
</dbReference>
<feature type="chain" id="PRO_5025037978" evidence="4">
    <location>
        <begin position="23"/>
        <end position="930"/>
    </location>
</feature>